<dbReference type="Proteomes" id="UP000237105">
    <property type="component" value="Unassembled WGS sequence"/>
</dbReference>
<evidence type="ECO:0000313" key="1">
    <source>
        <dbReference type="EMBL" id="PON56975.1"/>
    </source>
</evidence>
<protein>
    <submittedName>
        <fullName evidence="1">Uncharacterized protein</fullName>
    </submittedName>
</protein>
<comment type="caution">
    <text evidence="1">The sequence shown here is derived from an EMBL/GenBank/DDBJ whole genome shotgun (WGS) entry which is preliminary data.</text>
</comment>
<sequence length="98" mass="10897">MVQYHGNLSPVFHPLSRRRKAGNPLPPEVWKRPDIFVFAVSALHPLSSEAGQIVRQAAPSDSTRTSNGVTNLLNYAHTILVALEVFETPFKQHESVHS</sequence>
<gene>
    <name evidence="1" type="ORF">PanWU01x14_177050</name>
</gene>
<accession>A0A2P5C7K3</accession>
<evidence type="ECO:0000313" key="2">
    <source>
        <dbReference type="Proteomes" id="UP000237105"/>
    </source>
</evidence>
<name>A0A2P5C7K3_PARAD</name>
<organism evidence="1 2">
    <name type="scientific">Parasponia andersonii</name>
    <name type="common">Sponia andersonii</name>
    <dbReference type="NCBI Taxonomy" id="3476"/>
    <lineage>
        <taxon>Eukaryota</taxon>
        <taxon>Viridiplantae</taxon>
        <taxon>Streptophyta</taxon>
        <taxon>Embryophyta</taxon>
        <taxon>Tracheophyta</taxon>
        <taxon>Spermatophyta</taxon>
        <taxon>Magnoliopsida</taxon>
        <taxon>eudicotyledons</taxon>
        <taxon>Gunneridae</taxon>
        <taxon>Pentapetalae</taxon>
        <taxon>rosids</taxon>
        <taxon>fabids</taxon>
        <taxon>Rosales</taxon>
        <taxon>Cannabaceae</taxon>
        <taxon>Parasponia</taxon>
    </lineage>
</organism>
<proteinExistence type="predicted"/>
<keyword evidence="2" id="KW-1185">Reference proteome</keyword>
<reference evidence="2" key="1">
    <citation type="submission" date="2016-06" db="EMBL/GenBank/DDBJ databases">
        <title>Parallel loss of symbiosis genes in relatives of nitrogen-fixing non-legume Parasponia.</title>
        <authorList>
            <person name="Van Velzen R."/>
            <person name="Holmer R."/>
            <person name="Bu F."/>
            <person name="Rutten L."/>
            <person name="Van Zeijl A."/>
            <person name="Liu W."/>
            <person name="Santuari L."/>
            <person name="Cao Q."/>
            <person name="Sharma T."/>
            <person name="Shen D."/>
            <person name="Roswanjaya Y."/>
            <person name="Wardhani T."/>
            <person name="Kalhor M.S."/>
            <person name="Jansen J."/>
            <person name="Van den Hoogen J."/>
            <person name="Gungor B."/>
            <person name="Hartog M."/>
            <person name="Hontelez J."/>
            <person name="Verver J."/>
            <person name="Yang W.-C."/>
            <person name="Schijlen E."/>
            <person name="Repin R."/>
            <person name="Schilthuizen M."/>
            <person name="Schranz E."/>
            <person name="Heidstra R."/>
            <person name="Miyata K."/>
            <person name="Fedorova E."/>
            <person name="Kohlen W."/>
            <person name="Bisseling T."/>
            <person name="Smit S."/>
            <person name="Geurts R."/>
        </authorList>
    </citation>
    <scope>NUCLEOTIDE SEQUENCE [LARGE SCALE GENOMIC DNA]</scope>
    <source>
        <strain evidence="2">cv. WU1-14</strain>
    </source>
</reference>
<dbReference type="EMBL" id="JXTB01000164">
    <property type="protein sequence ID" value="PON56975.1"/>
    <property type="molecule type" value="Genomic_DNA"/>
</dbReference>
<dbReference type="AlphaFoldDB" id="A0A2P5C7K3"/>